<evidence type="ECO:0000313" key="5">
    <source>
        <dbReference type="RefSeq" id="XP_029018370.1"/>
    </source>
</evidence>
<organism evidence="4 5">
    <name type="scientific">Betta splendens</name>
    <name type="common">Siamese fighting fish</name>
    <dbReference type="NCBI Taxonomy" id="158456"/>
    <lineage>
        <taxon>Eukaryota</taxon>
        <taxon>Metazoa</taxon>
        <taxon>Chordata</taxon>
        <taxon>Craniata</taxon>
        <taxon>Vertebrata</taxon>
        <taxon>Euteleostomi</taxon>
        <taxon>Actinopterygii</taxon>
        <taxon>Neopterygii</taxon>
        <taxon>Teleostei</taxon>
        <taxon>Neoteleostei</taxon>
        <taxon>Acanthomorphata</taxon>
        <taxon>Anabantaria</taxon>
        <taxon>Anabantiformes</taxon>
        <taxon>Anabantoidei</taxon>
        <taxon>Osphronemidae</taxon>
        <taxon>Betta</taxon>
    </lineage>
</organism>
<dbReference type="GeneID" id="114862341"/>
<feature type="domain" description="Reelin" evidence="3">
    <location>
        <begin position="10"/>
        <end position="173"/>
    </location>
</feature>
<keyword evidence="2" id="KW-0732">Signal</keyword>
<dbReference type="PANTHER" id="PTHR45828">
    <property type="entry name" value="CYTOCHROME B561/FERRIC REDUCTASE TRANSMEMBRANE"/>
    <property type="match status" value="1"/>
</dbReference>
<name>A0A6P7NJR6_BETSP</name>
<feature type="chain" id="PRO_5027880513" evidence="2">
    <location>
        <begin position="20"/>
        <end position="193"/>
    </location>
</feature>
<dbReference type="InterPro" id="IPR051237">
    <property type="entry name" value="Ferric-chelate_Red/DefProt"/>
</dbReference>
<dbReference type="GO" id="GO:0016020">
    <property type="term" value="C:membrane"/>
    <property type="evidence" value="ECO:0007669"/>
    <property type="project" value="TreeGrafter"/>
</dbReference>
<dbReference type="Gene3D" id="2.60.40.4060">
    <property type="entry name" value="Reeler domain"/>
    <property type="match status" value="1"/>
</dbReference>
<dbReference type="InParanoid" id="A0A6P7NJR6"/>
<accession>A0A6P7NJR6</accession>
<dbReference type="PANTHER" id="PTHR45828:SF32">
    <property type="entry name" value="SI:DKEY-251I10.2"/>
    <property type="match status" value="1"/>
</dbReference>
<comment type="similarity">
    <text evidence="1">Belongs to the FRRS1 family.</text>
</comment>
<dbReference type="InterPro" id="IPR002861">
    <property type="entry name" value="Reeler_dom"/>
</dbReference>
<proteinExistence type="inferred from homology"/>
<dbReference type="KEGG" id="bspl:114862341"/>
<dbReference type="PROSITE" id="PS51019">
    <property type="entry name" value="REELIN"/>
    <property type="match status" value="1"/>
</dbReference>
<reference evidence="5" key="1">
    <citation type="submission" date="2025-08" db="UniProtKB">
        <authorList>
            <consortium name="RefSeq"/>
        </authorList>
    </citation>
    <scope>IDENTIFICATION</scope>
</reference>
<protein>
    <submittedName>
        <fullName evidence="5">Defense protein Hdd11</fullName>
    </submittedName>
</protein>
<evidence type="ECO:0000256" key="1">
    <source>
        <dbReference type="ARBA" id="ARBA00009195"/>
    </source>
</evidence>
<gene>
    <name evidence="5" type="primary">si:dkey-251i10.2</name>
</gene>
<dbReference type="AlphaFoldDB" id="A0A6P7NJR6"/>
<evidence type="ECO:0000259" key="3">
    <source>
        <dbReference type="PROSITE" id="PS51019"/>
    </source>
</evidence>
<dbReference type="FunCoup" id="A0A6P7NJR6">
    <property type="interactions" value="2"/>
</dbReference>
<dbReference type="CDD" id="cd08544">
    <property type="entry name" value="Reeler"/>
    <property type="match status" value="1"/>
</dbReference>
<evidence type="ECO:0000256" key="2">
    <source>
        <dbReference type="SAM" id="SignalP"/>
    </source>
</evidence>
<dbReference type="Proteomes" id="UP000515150">
    <property type="component" value="Chromosome 9"/>
</dbReference>
<dbReference type="Pfam" id="PF02014">
    <property type="entry name" value="Reeler"/>
    <property type="match status" value="1"/>
</dbReference>
<dbReference type="OrthoDB" id="6418377at2759"/>
<evidence type="ECO:0000313" key="4">
    <source>
        <dbReference type="Proteomes" id="UP000515150"/>
    </source>
</evidence>
<feature type="signal peptide" evidence="2">
    <location>
        <begin position="1"/>
        <end position="19"/>
    </location>
</feature>
<sequence length="193" mass="20065">MEPLSPAVALLLVLRVVGGFPSGAPASACDSMKPGHGVPPQSSPAPYRLITSTGTFQPGRPITVTIAGPPYRGVLLEARSGSSTDAVGTWQLPPPDTRFLACAGNPRGAVTHSNTNPKGNGTAFTWTPPDSPAPVYFTATVAQQFSVYWLNVRSSTLSRGAPKGLNLASRAGRAGGKPLLLLLTCFLLLQMQS</sequence>
<dbReference type="FunFam" id="2.60.40.4060:FF:000003">
    <property type="entry name" value="Ferric chelate reductase 1"/>
    <property type="match status" value="1"/>
</dbReference>
<dbReference type="InterPro" id="IPR042307">
    <property type="entry name" value="Reeler_sf"/>
</dbReference>
<keyword evidence="4" id="KW-1185">Reference proteome</keyword>
<dbReference type="RefSeq" id="XP_029018370.1">
    <property type="nucleotide sequence ID" value="XM_029162537.3"/>
</dbReference>